<dbReference type="CDD" id="cd00452">
    <property type="entry name" value="KDPG_aldolase"/>
    <property type="match status" value="1"/>
</dbReference>
<comment type="similarity">
    <text evidence="2">Belongs to the KHG/KDPG aldolase family.</text>
</comment>
<dbReference type="PANTHER" id="PTHR30246:SF1">
    <property type="entry name" value="2-DEHYDRO-3-DEOXY-6-PHOSPHOGALACTONATE ALDOLASE-RELATED"/>
    <property type="match status" value="1"/>
</dbReference>
<evidence type="ECO:0000256" key="2">
    <source>
        <dbReference type="ARBA" id="ARBA00006906"/>
    </source>
</evidence>
<accession>A0A419V8Z0</accession>
<dbReference type="NCBIfam" id="NF005119">
    <property type="entry name" value="PRK06552.1"/>
    <property type="match status" value="1"/>
</dbReference>
<sequence length="208" mass="21818">MAGKLETLQMMIDKKAVAVVRGSSVEEAEMVAEGSLKGGISILEITYTVPGASSLISSLIKNHPDKAVVGAGTVLDEVTARIAILAGAAFIVSPSFNKETALLCNRYSIPYIPGCYTVKEVIEALEYGSDIIKIFPGNTVSPSFISTINGPVPQAKLMPSGGVNAENAKEWINKGAAAISIGSSLYKSTVEEVEAEARKVTESIQGIK</sequence>
<dbReference type="Pfam" id="PF01081">
    <property type="entry name" value="Aldolase"/>
    <property type="match status" value="1"/>
</dbReference>
<evidence type="ECO:0000256" key="5">
    <source>
        <dbReference type="ARBA" id="ARBA00023277"/>
    </source>
</evidence>
<keyword evidence="7" id="KW-1185">Reference proteome</keyword>
<dbReference type="NCBIfam" id="TIGR01182">
    <property type="entry name" value="eda"/>
    <property type="match status" value="1"/>
</dbReference>
<dbReference type="InterPro" id="IPR000887">
    <property type="entry name" value="Aldlse_KDPG_KHG"/>
</dbReference>
<evidence type="ECO:0000313" key="6">
    <source>
        <dbReference type="EMBL" id="RKD76389.1"/>
    </source>
</evidence>
<dbReference type="Gene3D" id="3.20.20.70">
    <property type="entry name" value="Aldolase class I"/>
    <property type="match status" value="1"/>
</dbReference>
<evidence type="ECO:0000256" key="4">
    <source>
        <dbReference type="ARBA" id="ARBA00023239"/>
    </source>
</evidence>
<dbReference type="OrthoDB" id="9802667at2"/>
<dbReference type="SUPFAM" id="SSF51569">
    <property type="entry name" value="Aldolase"/>
    <property type="match status" value="1"/>
</dbReference>
<dbReference type="PANTHER" id="PTHR30246">
    <property type="entry name" value="2-KETO-3-DEOXY-6-PHOSPHOGLUCONATE ALDOLASE"/>
    <property type="match status" value="1"/>
</dbReference>
<dbReference type="EMBL" id="RAPK01000006">
    <property type="protein sequence ID" value="RKD76389.1"/>
    <property type="molecule type" value="Genomic_DNA"/>
</dbReference>
<dbReference type="InterPro" id="IPR013785">
    <property type="entry name" value="Aldolase_TIM"/>
</dbReference>
<keyword evidence="4" id="KW-0456">Lyase</keyword>
<dbReference type="RefSeq" id="WP_120191797.1">
    <property type="nucleotide sequence ID" value="NZ_RAPK01000006.1"/>
</dbReference>
<comment type="caution">
    <text evidence="6">The sequence shown here is derived from an EMBL/GenBank/DDBJ whole genome shotgun (WGS) entry which is preliminary data.</text>
</comment>
<evidence type="ECO:0000256" key="1">
    <source>
        <dbReference type="ARBA" id="ARBA00004761"/>
    </source>
</evidence>
<reference evidence="6 7" key="1">
    <citation type="submission" date="2018-09" db="EMBL/GenBank/DDBJ databases">
        <title>Genomic Encyclopedia of Archaeal and Bacterial Type Strains, Phase II (KMG-II): from individual species to whole genera.</title>
        <authorList>
            <person name="Goeker M."/>
        </authorList>
    </citation>
    <scope>NUCLEOTIDE SEQUENCE [LARGE SCALE GENOMIC DNA]</scope>
    <source>
        <strain evidence="6 7">DSM 17008</strain>
    </source>
</reference>
<protein>
    <submittedName>
        <fullName evidence="6">2-dehydro-3-deoxyphosphogluconate aldolase/(4S)-4-hydroxy-2-oxoglutarate aldolase</fullName>
    </submittedName>
</protein>
<proteinExistence type="inferred from homology"/>
<gene>
    <name evidence="6" type="ORF">ATL39_0606</name>
</gene>
<organism evidence="6 7">
    <name type="scientific">Sinobaca qinghaiensis</name>
    <dbReference type="NCBI Taxonomy" id="342944"/>
    <lineage>
        <taxon>Bacteria</taxon>
        <taxon>Bacillati</taxon>
        <taxon>Bacillota</taxon>
        <taxon>Bacilli</taxon>
        <taxon>Bacillales</taxon>
        <taxon>Sporolactobacillaceae</taxon>
        <taxon>Sinobaca</taxon>
    </lineage>
</organism>
<name>A0A419V8Z0_9BACL</name>
<keyword evidence="5" id="KW-0119">Carbohydrate metabolism</keyword>
<comment type="subunit">
    <text evidence="3">Homotrimer.</text>
</comment>
<dbReference type="Proteomes" id="UP000285120">
    <property type="component" value="Unassembled WGS sequence"/>
</dbReference>
<evidence type="ECO:0000256" key="3">
    <source>
        <dbReference type="ARBA" id="ARBA00011233"/>
    </source>
</evidence>
<dbReference type="AlphaFoldDB" id="A0A419V8Z0"/>
<comment type="pathway">
    <text evidence="1">Carbohydrate acid metabolism.</text>
</comment>
<evidence type="ECO:0000313" key="7">
    <source>
        <dbReference type="Proteomes" id="UP000285120"/>
    </source>
</evidence>
<dbReference type="GO" id="GO:0016829">
    <property type="term" value="F:lyase activity"/>
    <property type="evidence" value="ECO:0007669"/>
    <property type="project" value="UniProtKB-KW"/>
</dbReference>